<sequence>MDLDSRAYSKLIELYYKNVDSGEYTRIVGAILPLAERHNHETPEMKILEENPRILSKNGYITMYEKLRVQTYPILRVTSLRHTSWQMRQGDV</sequence>
<comment type="caution">
    <text evidence="1">The sequence shown here is derived from an EMBL/GenBank/DDBJ whole genome shotgun (WGS) entry which is preliminary data.</text>
</comment>
<evidence type="ECO:0000313" key="1">
    <source>
        <dbReference type="EMBL" id="PKK55604.1"/>
    </source>
</evidence>
<name>A0A2N1M1R1_9GLOM</name>
<gene>
    <name evidence="1" type="ORF">RhiirC2_801968</name>
</gene>
<dbReference type="Proteomes" id="UP000233469">
    <property type="component" value="Unassembled WGS sequence"/>
</dbReference>
<reference evidence="1 2" key="1">
    <citation type="submission" date="2016-04" db="EMBL/GenBank/DDBJ databases">
        <title>Genome analyses suggest a sexual origin of heterokaryosis in a supposedly ancient asexual fungus.</title>
        <authorList>
            <person name="Ropars J."/>
            <person name="Sedzielewska K."/>
            <person name="Noel J."/>
            <person name="Charron P."/>
            <person name="Farinelli L."/>
            <person name="Marton T."/>
            <person name="Kruger M."/>
            <person name="Pelin A."/>
            <person name="Brachmann A."/>
            <person name="Corradi N."/>
        </authorList>
    </citation>
    <scope>NUCLEOTIDE SEQUENCE [LARGE SCALE GENOMIC DNA]</scope>
    <source>
        <strain evidence="1 2">C2</strain>
    </source>
</reference>
<accession>A0A2N1M1R1</accession>
<dbReference type="AlphaFoldDB" id="A0A2N1M1R1"/>
<proteinExistence type="predicted"/>
<reference evidence="1 2" key="2">
    <citation type="submission" date="2017-10" db="EMBL/GenBank/DDBJ databases">
        <title>Extensive intraspecific genome diversity in a model arbuscular mycorrhizal fungus.</title>
        <authorList>
            <person name="Chen E.C.H."/>
            <person name="Morin E."/>
            <person name="Baudet D."/>
            <person name="Noel J."/>
            <person name="Ndikumana S."/>
            <person name="Charron P."/>
            <person name="St-Onge C."/>
            <person name="Giorgi J."/>
            <person name="Grigoriev I.V."/>
            <person name="Roux C."/>
            <person name="Martin F.M."/>
            <person name="Corradi N."/>
        </authorList>
    </citation>
    <scope>NUCLEOTIDE SEQUENCE [LARGE SCALE GENOMIC DNA]</scope>
    <source>
        <strain evidence="1 2">C2</strain>
    </source>
</reference>
<organism evidence="1 2">
    <name type="scientific">Rhizophagus irregularis</name>
    <dbReference type="NCBI Taxonomy" id="588596"/>
    <lineage>
        <taxon>Eukaryota</taxon>
        <taxon>Fungi</taxon>
        <taxon>Fungi incertae sedis</taxon>
        <taxon>Mucoromycota</taxon>
        <taxon>Glomeromycotina</taxon>
        <taxon>Glomeromycetes</taxon>
        <taxon>Glomerales</taxon>
        <taxon>Glomeraceae</taxon>
        <taxon>Rhizophagus</taxon>
    </lineage>
</organism>
<dbReference type="EMBL" id="LLXL01007229">
    <property type="protein sequence ID" value="PKK55604.1"/>
    <property type="molecule type" value="Genomic_DNA"/>
</dbReference>
<evidence type="ECO:0000313" key="2">
    <source>
        <dbReference type="Proteomes" id="UP000233469"/>
    </source>
</evidence>
<protein>
    <submittedName>
        <fullName evidence="1">Uncharacterized protein</fullName>
    </submittedName>
</protein>